<dbReference type="Gramene" id="OPUNC02G14070.1">
    <property type="protein sequence ID" value="OPUNC02G14070.1"/>
    <property type="gene ID" value="OPUNC02G14070"/>
</dbReference>
<accession>A0A0E0JZI9</accession>
<keyword evidence="3" id="KW-1185">Reference proteome</keyword>
<organism evidence="2">
    <name type="scientific">Oryza punctata</name>
    <name type="common">Red rice</name>
    <dbReference type="NCBI Taxonomy" id="4537"/>
    <lineage>
        <taxon>Eukaryota</taxon>
        <taxon>Viridiplantae</taxon>
        <taxon>Streptophyta</taxon>
        <taxon>Embryophyta</taxon>
        <taxon>Tracheophyta</taxon>
        <taxon>Spermatophyta</taxon>
        <taxon>Magnoliopsida</taxon>
        <taxon>Liliopsida</taxon>
        <taxon>Poales</taxon>
        <taxon>Poaceae</taxon>
        <taxon>BOP clade</taxon>
        <taxon>Oryzoideae</taxon>
        <taxon>Oryzeae</taxon>
        <taxon>Oryzinae</taxon>
        <taxon>Oryza</taxon>
    </lineage>
</organism>
<evidence type="ECO:0000313" key="2">
    <source>
        <dbReference type="EnsemblPlants" id="OPUNC02G14070.1"/>
    </source>
</evidence>
<reference evidence="2" key="1">
    <citation type="submission" date="2015-04" db="UniProtKB">
        <authorList>
            <consortium name="EnsemblPlants"/>
        </authorList>
    </citation>
    <scope>IDENTIFICATION</scope>
</reference>
<evidence type="ECO:0000313" key="3">
    <source>
        <dbReference type="Proteomes" id="UP000026962"/>
    </source>
</evidence>
<evidence type="ECO:0000256" key="1">
    <source>
        <dbReference type="SAM" id="MobiDB-lite"/>
    </source>
</evidence>
<sequence>MEAMRQRQRGYNADVTGPSRGRPTRAVARPKKKMEVSGGRVTAGVEEEDGGGFPRRPATRVEEEDDRGRFPRGQAIGVEEDGGGFVLSEFQGCCIYCLTCCFILF</sequence>
<proteinExistence type="predicted"/>
<dbReference type="HOGENOM" id="CLU_2240965_0_0_1"/>
<dbReference type="AlphaFoldDB" id="A0A0E0JZI9"/>
<protein>
    <submittedName>
        <fullName evidence="2">Uncharacterized protein</fullName>
    </submittedName>
</protein>
<name>A0A0E0JZI9_ORYPU</name>
<reference evidence="2" key="2">
    <citation type="submission" date="2018-05" db="EMBL/GenBank/DDBJ databases">
        <title>OpunRS2 (Oryza punctata Reference Sequence Version 2).</title>
        <authorList>
            <person name="Zhang J."/>
            <person name="Kudrna D."/>
            <person name="Lee S."/>
            <person name="Talag J."/>
            <person name="Welchert J."/>
            <person name="Wing R.A."/>
        </authorList>
    </citation>
    <scope>NUCLEOTIDE SEQUENCE [LARGE SCALE GENOMIC DNA]</scope>
</reference>
<feature type="region of interest" description="Disordered" evidence="1">
    <location>
        <begin position="1"/>
        <end position="68"/>
    </location>
</feature>
<dbReference type="EnsemblPlants" id="OPUNC02G14070.1">
    <property type="protein sequence ID" value="OPUNC02G14070.1"/>
    <property type="gene ID" value="OPUNC02G14070"/>
</dbReference>
<dbReference type="Proteomes" id="UP000026962">
    <property type="component" value="Chromosome 2"/>
</dbReference>